<sequence length="74" mass="7728">MLGTPSLTLGAYDELLGRIAERSGDRAAARRWWQAARRQGRQVGSPHQVALAEAPLALVPGAPTAPVRAAAPSS</sequence>
<organism evidence="1 2">
    <name type="scientific">Geodermatophilus africanus</name>
    <dbReference type="NCBI Taxonomy" id="1137993"/>
    <lineage>
        <taxon>Bacteria</taxon>
        <taxon>Bacillati</taxon>
        <taxon>Actinomycetota</taxon>
        <taxon>Actinomycetes</taxon>
        <taxon>Geodermatophilales</taxon>
        <taxon>Geodermatophilaceae</taxon>
        <taxon>Geodermatophilus</taxon>
    </lineage>
</organism>
<evidence type="ECO:0000313" key="2">
    <source>
        <dbReference type="Proteomes" id="UP000198921"/>
    </source>
</evidence>
<proteinExistence type="predicted"/>
<dbReference type="Proteomes" id="UP000198921">
    <property type="component" value="Unassembled WGS sequence"/>
</dbReference>
<evidence type="ECO:0000313" key="1">
    <source>
        <dbReference type="EMBL" id="SDZ03687.1"/>
    </source>
</evidence>
<dbReference type="STRING" id="1137993.SAMN05660209_04444"/>
<reference evidence="2" key="1">
    <citation type="submission" date="2016-10" db="EMBL/GenBank/DDBJ databases">
        <authorList>
            <person name="Varghese N."/>
            <person name="Submissions S."/>
        </authorList>
    </citation>
    <scope>NUCLEOTIDE SEQUENCE [LARGE SCALE GENOMIC DNA]</scope>
    <source>
        <strain evidence="2">DSM 45422</strain>
    </source>
</reference>
<dbReference type="EMBL" id="FNOT01000017">
    <property type="protein sequence ID" value="SDZ03687.1"/>
    <property type="molecule type" value="Genomic_DNA"/>
</dbReference>
<gene>
    <name evidence="1" type="ORF">SAMN05660209_04444</name>
</gene>
<keyword evidence="2" id="KW-1185">Reference proteome</keyword>
<name>A0A1H3PRG8_9ACTN</name>
<dbReference type="RefSeq" id="WP_091161038.1">
    <property type="nucleotide sequence ID" value="NZ_FNOT01000017.1"/>
</dbReference>
<protein>
    <submittedName>
        <fullName evidence="1">Uncharacterized protein</fullName>
    </submittedName>
</protein>
<dbReference type="AlphaFoldDB" id="A0A1H3PRG8"/>
<accession>A0A1H3PRG8</accession>